<dbReference type="InterPro" id="IPR029058">
    <property type="entry name" value="AB_hydrolase_fold"/>
</dbReference>
<feature type="chain" id="PRO_5036209229" evidence="2">
    <location>
        <begin position="21"/>
        <end position="233"/>
    </location>
</feature>
<keyword evidence="4" id="KW-1185">Reference proteome</keyword>
<dbReference type="EMBL" id="CAJPEV010002148">
    <property type="protein sequence ID" value="CAG0895854.1"/>
    <property type="molecule type" value="Genomic_DNA"/>
</dbReference>
<evidence type="ECO:0000313" key="3">
    <source>
        <dbReference type="EMBL" id="CAD7249118.1"/>
    </source>
</evidence>
<feature type="signal peptide" evidence="2">
    <location>
        <begin position="1"/>
        <end position="20"/>
    </location>
</feature>
<proteinExistence type="predicted"/>
<evidence type="ECO:0000256" key="2">
    <source>
        <dbReference type="SAM" id="SignalP"/>
    </source>
</evidence>
<evidence type="ECO:0000313" key="4">
    <source>
        <dbReference type="Proteomes" id="UP000677054"/>
    </source>
</evidence>
<dbReference type="AlphaFoldDB" id="A0A7R8XK10"/>
<protein>
    <submittedName>
        <fullName evidence="3">Uncharacterized protein</fullName>
    </submittedName>
</protein>
<evidence type="ECO:0000256" key="1">
    <source>
        <dbReference type="SAM" id="MobiDB-lite"/>
    </source>
</evidence>
<feature type="region of interest" description="Disordered" evidence="1">
    <location>
        <begin position="194"/>
        <end position="223"/>
    </location>
</feature>
<keyword evidence="2" id="KW-0732">Signal</keyword>
<gene>
    <name evidence="3" type="ORF">DSTB1V02_LOCUS8919</name>
</gene>
<sequence length="233" mass="26426">MSEMSLSAAGLMIQFLLVMSEFTWHKLVGLYVKEEITSVDDVLDPDPFGPRSRVSRDLGRGREGRANKEKCYPPYGCFSIDFPWTSEQRPEAFFPEPPEEIRPAFCLYTRQNPTECHVRRLSFPPMQSPKRFLLIDFELPQRLRTNETQRLRESPFDPRHPVTLLTHGYLEHGRKRWLLVPPLSASTLSALPHGAHGVPNLERCDAETDGGAAEGEGAERGRAELARGIRTAL</sequence>
<dbReference type="EMBL" id="LR901665">
    <property type="protein sequence ID" value="CAD7249118.1"/>
    <property type="molecule type" value="Genomic_DNA"/>
</dbReference>
<dbReference type="Gene3D" id="3.40.50.1820">
    <property type="entry name" value="alpha/beta hydrolase"/>
    <property type="match status" value="1"/>
</dbReference>
<organism evidence="3">
    <name type="scientific">Darwinula stevensoni</name>
    <dbReference type="NCBI Taxonomy" id="69355"/>
    <lineage>
        <taxon>Eukaryota</taxon>
        <taxon>Metazoa</taxon>
        <taxon>Ecdysozoa</taxon>
        <taxon>Arthropoda</taxon>
        <taxon>Crustacea</taxon>
        <taxon>Oligostraca</taxon>
        <taxon>Ostracoda</taxon>
        <taxon>Podocopa</taxon>
        <taxon>Podocopida</taxon>
        <taxon>Darwinulocopina</taxon>
        <taxon>Darwinuloidea</taxon>
        <taxon>Darwinulidae</taxon>
        <taxon>Darwinula</taxon>
    </lineage>
</organism>
<dbReference type="Proteomes" id="UP000677054">
    <property type="component" value="Unassembled WGS sequence"/>
</dbReference>
<accession>A0A7R8XK10</accession>
<name>A0A7R8XK10_9CRUS</name>
<reference evidence="3" key="1">
    <citation type="submission" date="2020-11" db="EMBL/GenBank/DDBJ databases">
        <authorList>
            <person name="Tran Van P."/>
        </authorList>
    </citation>
    <scope>NUCLEOTIDE SEQUENCE</scope>
</reference>
<dbReference type="OrthoDB" id="199913at2759"/>